<evidence type="ECO:0000256" key="3">
    <source>
        <dbReference type="ARBA" id="ARBA00022525"/>
    </source>
</evidence>
<evidence type="ECO:0000256" key="2">
    <source>
        <dbReference type="ARBA" id="ARBA00010022"/>
    </source>
</evidence>
<dbReference type="Proteomes" id="UP000050795">
    <property type="component" value="Unassembled WGS sequence"/>
</dbReference>
<dbReference type="CDD" id="cd00126">
    <property type="entry name" value="PAH"/>
    <property type="match status" value="1"/>
</dbReference>
<comment type="subcellular location">
    <subcellularLocation>
        <location evidence="1">Secreted</location>
    </subcellularLocation>
</comment>
<dbReference type="WBParaSite" id="TREG1_78140.1">
    <property type="protein sequence ID" value="TREG1_78140.1"/>
    <property type="gene ID" value="TREG1_78140"/>
</dbReference>
<evidence type="ECO:0000313" key="6">
    <source>
        <dbReference type="WBParaSite" id="TREG1_78140.1"/>
    </source>
</evidence>
<sequence>MYPSKWKTSETDIDYVPMNRMMMNALLDNTGHHNNNDDYRRISTREAKLVPPERPAIFESPEALRAYLLKLNEYFAIIGRPRFGRRR</sequence>
<dbReference type="PROSITE" id="PS00265">
    <property type="entry name" value="PANCREATIC_HORMONE_1"/>
    <property type="match status" value="1"/>
</dbReference>
<dbReference type="GO" id="GO:0005179">
    <property type="term" value="F:hormone activity"/>
    <property type="evidence" value="ECO:0007669"/>
    <property type="project" value="InterPro"/>
</dbReference>
<dbReference type="SMART" id="SM00309">
    <property type="entry name" value="PAH"/>
    <property type="match status" value="1"/>
</dbReference>
<keyword evidence="5" id="KW-1185">Reference proteome</keyword>
<dbReference type="Pfam" id="PF00159">
    <property type="entry name" value="Hormone_3"/>
    <property type="match status" value="1"/>
</dbReference>
<dbReference type="AlphaFoldDB" id="A0AA85KBJ5"/>
<evidence type="ECO:0000313" key="5">
    <source>
        <dbReference type="Proteomes" id="UP000050795"/>
    </source>
</evidence>
<dbReference type="InterPro" id="IPR020392">
    <property type="entry name" value="Pancreatic_hormone-like_CS"/>
</dbReference>
<name>A0AA85KBJ5_TRIRE</name>
<reference evidence="5" key="1">
    <citation type="submission" date="2022-06" db="EMBL/GenBank/DDBJ databases">
        <authorList>
            <person name="Berger JAMES D."/>
            <person name="Berger JAMES D."/>
        </authorList>
    </citation>
    <scope>NUCLEOTIDE SEQUENCE [LARGE SCALE GENOMIC DNA]</scope>
</reference>
<dbReference type="InterPro" id="IPR001955">
    <property type="entry name" value="Pancreatic_hormone-like"/>
</dbReference>
<protein>
    <submittedName>
        <fullName evidence="6">Uncharacterized protein</fullName>
    </submittedName>
</protein>
<keyword evidence="3" id="KW-0964">Secreted</keyword>
<accession>A0AA85KBJ5</accession>
<evidence type="ECO:0000256" key="4">
    <source>
        <dbReference type="RuleBase" id="RU000656"/>
    </source>
</evidence>
<reference evidence="6" key="2">
    <citation type="submission" date="2023-11" db="UniProtKB">
        <authorList>
            <consortium name="WormBaseParasite"/>
        </authorList>
    </citation>
    <scope>IDENTIFICATION</scope>
</reference>
<dbReference type="GO" id="GO:0005576">
    <property type="term" value="C:extracellular region"/>
    <property type="evidence" value="ECO:0007669"/>
    <property type="project" value="UniProtKB-SubCell"/>
</dbReference>
<comment type="similarity">
    <text evidence="2 4">Belongs to the NPY family.</text>
</comment>
<evidence type="ECO:0000256" key="1">
    <source>
        <dbReference type="ARBA" id="ARBA00004613"/>
    </source>
</evidence>
<dbReference type="PROSITE" id="PS50276">
    <property type="entry name" value="PANCREATIC_HORMONE_2"/>
    <property type="match status" value="1"/>
</dbReference>
<proteinExistence type="inferred from homology"/>
<organism evidence="5 6">
    <name type="scientific">Trichobilharzia regenti</name>
    <name type="common">Nasal bird schistosome</name>
    <dbReference type="NCBI Taxonomy" id="157069"/>
    <lineage>
        <taxon>Eukaryota</taxon>
        <taxon>Metazoa</taxon>
        <taxon>Spiralia</taxon>
        <taxon>Lophotrochozoa</taxon>
        <taxon>Platyhelminthes</taxon>
        <taxon>Trematoda</taxon>
        <taxon>Digenea</taxon>
        <taxon>Strigeidida</taxon>
        <taxon>Schistosomatoidea</taxon>
        <taxon>Schistosomatidae</taxon>
        <taxon>Trichobilharzia</taxon>
    </lineage>
</organism>